<evidence type="ECO:0000313" key="3">
    <source>
        <dbReference type="EMBL" id="KAL3402702.1"/>
    </source>
</evidence>
<accession>A0ABD2XD63</accession>
<organism evidence="3 4">
    <name type="scientific">Trichogramma kaykai</name>
    <dbReference type="NCBI Taxonomy" id="54128"/>
    <lineage>
        <taxon>Eukaryota</taxon>
        <taxon>Metazoa</taxon>
        <taxon>Ecdysozoa</taxon>
        <taxon>Arthropoda</taxon>
        <taxon>Hexapoda</taxon>
        <taxon>Insecta</taxon>
        <taxon>Pterygota</taxon>
        <taxon>Neoptera</taxon>
        <taxon>Endopterygota</taxon>
        <taxon>Hymenoptera</taxon>
        <taxon>Apocrita</taxon>
        <taxon>Proctotrupomorpha</taxon>
        <taxon>Chalcidoidea</taxon>
        <taxon>Trichogrammatidae</taxon>
        <taxon>Trichogramma</taxon>
    </lineage>
</organism>
<sequence length="436" mass="48869">MSILAKFTVLLVLSAFLEGRGLYAAFECQLANYDNINQEEWTSGLIKISKEDHTKASPMTLVLINLVSTQTGVIDITDTQGIKGKNTYFGVSENKTTLESGFYEKFEEQEDQSVVYIDATITCKSAEGKDEATKKIKFELSIVDSNNHVPTFVLPDSEKEYTFKLPMPIPAGFDLSNYGKIIVRDADLTNDNISLALDSDNKEILESLSIKWAGKDPSDVIHKRHLFDFTALKSFDLNETVTFTLKATDSGTKDDPKTLKDASTKLTFVVDQENSYPKFDQVLYTADISKVNKSQIKDTDLTSHLDKPIVLSRGNLEKLNLTVEAITDLEFKASVDKATRKVKILLTKTSTDQKVFLQKNVLLKLSVTDGKFSRAESWLKITLPDADSETPVVEDDGRVSDGYRVATIILSLIIVGLMIYIIYPLVKHIRLDFWNR</sequence>
<keyword evidence="2" id="KW-0732">Signal</keyword>
<keyword evidence="4" id="KW-1185">Reference proteome</keyword>
<dbReference type="AlphaFoldDB" id="A0ABD2XD63"/>
<dbReference type="Proteomes" id="UP001627154">
    <property type="component" value="Unassembled WGS sequence"/>
</dbReference>
<protein>
    <recommendedName>
        <fullName evidence="5">Cadherin domain-containing protein</fullName>
    </recommendedName>
</protein>
<keyword evidence="1" id="KW-1133">Transmembrane helix</keyword>
<proteinExistence type="predicted"/>
<gene>
    <name evidence="3" type="ORF">TKK_004626</name>
</gene>
<feature type="chain" id="PRO_5044878585" description="Cadherin domain-containing protein" evidence="2">
    <location>
        <begin position="20"/>
        <end position="436"/>
    </location>
</feature>
<dbReference type="EMBL" id="JBJJXI010000034">
    <property type="protein sequence ID" value="KAL3402702.1"/>
    <property type="molecule type" value="Genomic_DNA"/>
</dbReference>
<evidence type="ECO:0008006" key="5">
    <source>
        <dbReference type="Google" id="ProtNLM"/>
    </source>
</evidence>
<reference evidence="3 4" key="1">
    <citation type="journal article" date="2024" name="bioRxiv">
        <title>A reference genome for Trichogramma kaykai: A tiny desert-dwelling parasitoid wasp with competing sex-ratio distorters.</title>
        <authorList>
            <person name="Culotta J."/>
            <person name="Lindsey A.R."/>
        </authorList>
    </citation>
    <scope>NUCLEOTIDE SEQUENCE [LARGE SCALE GENOMIC DNA]</scope>
    <source>
        <strain evidence="3 4">KSX58</strain>
    </source>
</reference>
<name>A0ABD2XD63_9HYME</name>
<keyword evidence="1" id="KW-0812">Transmembrane</keyword>
<feature type="signal peptide" evidence="2">
    <location>
        <begin position="1"/>
        <end position="19"/>
    </location>
</feature>
<evidence type="ECO:0000313" key="4">
    <source>
        <dbReference type="Proteomes" id="UP001627154"/>
    </source>
</evidence>
<feature type="transmembrane region" description="Helical" evidence="1">
    <location>
        <begin position="405"/>
        <end position="426"/>
    </location>
</feature>
<comment type="caution">
    <text evidence="3">The sequence shown here is derived from an EMBL/GenBank/DDBJ whole genome shotgun (WGS) entry which is preliminary data.</text>
</comment>
<evidence type="ECO:0000256" key="1">
    <source>
        <dbReference type="SAM" id="Phobius"/>
    </source>
</evidence>
<evidence type="ECO:0000256" key="2">
    <source>
        <dbReference type="SAM" id="SignalP"/>
    </source>
</evidence>
<keyword evidence="1" id="KW-0472">Membrane</keyword>